<reference evidence="2 3" key="2">
    <citation type="submission" date="2020-07" db="EMBL/GenBank/DDBJ databases">
        <title>Genome assembly of wild tea tree DASZ reveals pedigree and selection history of tea varieties.</title>
        <authorList>
            <person name="Zhang W."/>
        </authorList>
    </citation>
    <scope>NUCLEOTIDE SEQUENCE [LARGE SCALE GENOMIC DNA]</scope>
    <source>
        <strain evidence="3">cv. G240</strain>
        <tissue evidence="2">Leaf</tissue>
    </source>
</reference>
<feature type="region of interest" description="Disordered" evidence="1">
    <location>
        <begin position="1"/>
        <end position="35"/>
    </location>
</feature>
<evidence type="ECO:0000256" key="1">
    <source>
        <dbReference type="SAM" id="MobiDB-lite"/>
    </source>
</evidence>
<evidence type="ECO:0000313" key="3">
    <source>
        <dbReference type="Proteomes" id="UP000593564"/>
    </source>
</evidence>
<sequence length="52" mass="6093">MKSGVGVERKRDSLVSPNLQNTERRTRRRKKMSKTKVNVIRRLARGEKISKI</sequence>
<evidence type="ECO:0000313" key="2">
    <source>
        <dbReference type="EMBL" id="KAF5942511.1"/>
    </source>
</evidence>
<keyword evidence="3" id="KW-1185">Reference proteome</keyword>
<name>A0A7J7GRG4_CAMSI</name>
<dbReference type="EMBL" id="JACBKZ010000009">
    <property type="protein sequence ID" value="KAF5942511.1"/>
    <property type="molecule type" value="Genomic_DNA"/>
</dbReference>
<gene>
    <name evidence="2" type="ORF">HYC85_020153</name>
</gene>
<dbReference type="Proteomes" id="UP000593564">
    <property type="component" value="Unassembled WGS sequence"/>
</dbReference>
<reference evidence="3" key="1">
    <citation type="journal article" date="2020" name="Nat. Commun.">
        <title>Genome assembly of wild tea tree DASZ reveals pedigree and selection history of tea varieties.</title>
        <authorList>
            <person name="Zhang W."/>
            <person name="Zhang Y."/>
            <person name="Qiu H."/>
            <person name="Guo Y."/>
            <person name="Wan H."/>
            <person name="Zhang X."/>
            <person name="Scossa F."/>
            <person name="Alseekh S."/>
            <person name="Zhang Q."/>
            <person name="Wang P."/>
            <person name="Xu L."/>
            <person name="Schmidt M.H."/>
            <person name="Jia X."/>
            <person name="Li D."/>
            <person name="Zhu A."/>
            <person name="Guo F."/>
            <person name="Chen W."/>
            <person name="Ni D."/>
            <person name="Usadel B."/>
            <person name="Fernie A.R."/>
            <person name="Wen W."/>
        </authorList>
    </citation>
    <scope>NUCLEOTIDE SEQUENCE [LARGE SCALE GENOMIC DNA]</scope>
    <source>
        <strain evidence="3">cv. G240</strain>
    </source>
</reference>
<proteinExistence type="predicted"/>
<protein>
    <submittedName>
        <fullName evidence="2">Uncharacterized protein</fullName>
    </submittedName>
</protein>
<comment type="caution">
    <text evidence="2">The sequence shown here is derived from an EMBL/GenBank/DDBJ whole genome shotgun (WGS) entry which is preliminary data.</text>
</comment>
<organism evidence="2 3">
    <name type="scientific">Camellia sinensis</name>
    <name type="common">Tea plant</name>
    <name type="synonym">Thea sinensis</name>
    <dbReference type="NCBI Taxonomy" id="4442"/>
    <lineage>
        <taxon>Eukaryota</taxon>
        <taxon>Viridiplantae</taxon>
        <taxon>Streptophyta</taxon>
        <taxon>Embryophyta</taxon>
        <taxon>Tracheophyta</taxon>
        <taxon>Spermatophyta</taxon>
        <taxon>Magnoliopsida</taxon>
        <taxon>eudicotyledons</taxon>
        <taxon>Gunneridae</taxon>
        <taxon>Pentapetalae</taxon>
        <taxon>asterids</taxon>
        <taxon>Ericales</taxon>
        <taxon>Theaceae</taxon>
        <taxon>Camellia</taxon>
    </lineage>
</organism>
<accession>A0A7J7GRG4</accession>
<feature type="compositionally biased region" description="Basic residues" evidence="1">
    <location>
        <begin position="25"/>
        <end position="34"/>
    </location>
</feature>
<dbReference type="AlphaFoldDB" id="A0A7J7GRG4"/>